<accession>A0A1S6IYZ8</accession>
<dbReference type="GO" id="GO:0008998">
    <property type="term" value="F:ribonucleoside-triphosphate reductase (thioredoxin) activity"/>
    <property type="evidence" value="ECO:0007669"/>
    <property type="project" value="InterPro"/>
</dbReference>
<proteinExistence type="predicted"/>
<sequence>MKVTINGNVDQKEIDSIIAEEKERYAAKGKEIATIEILEVSAEELEVRTRAKSNIRRVRRITGYLSTVDRFNDAKQEELRDRVVHG</sequence>
<name>A0A1S6IYZ8_9FIRM</name>
<dbReference type="KEGG" id="dfg:B0537_13480"/>
<reference evidence="1 2" key="1">
    <citation type="journal article" date="2016" name="Int. J. Syst. Evol. Microbiol.">
        <title>Desulfotomaculum ferrireducens sp. nov., a moderately thermophilic sulfate-reducing and dissimilatory Fe(III)-reducing bacterium isolated from compost.</title>
        <authorList>
            <person name="Yang G."/>
            <person name="Guo J."/>
            <person name="Zhuang L."/>
            <person name="Yuan Y."/>
            <person name="Zhou S."/>
        </authorList>
    </citation>
    <scope>NUCLEOTIDE SEQUENCE [LARGE SCALE GENOMIC DNA]</scope>
    <source>
        <strain evidence="1 2">GSS09</strain>
    </source>
</reference>
<dbReference type="Pfam" id="PF13597">
    <property type="entry name" value="NRDD"/>
    <property type="match status" value="1"/>
</dbReference>
<protein>
    <submittedName>
        <fullName evidence="1">Uncharacterized protein</fullName>
    </submittedName>
</protein>
<dbReference type="RefSeq" id="WP_077715039.1">
    <property type="nucleotide sequence ID" value="NZ_CP019698.1"/>
</dbReference>
<gene>
    <name evidence="1" type="ORF">B0537_13480</name>
</gene>
<evidence type="ECO:0000313" key="2">
    <source>
        <dbReference type="Proteomes" id="UP000189464"/>
    </source>
</evidence>
<dbReference type="STRING" id="1833852.B0537_13480"/>
<dbReference type="OrthoDB" id="3173988at2"/>
<dbReference type="Proteomes" id="UP000189464">
    <property type="component" value="Chromosome"/>
</dbReference>
<keyword evidence="2" id="KW-1185">Reference proteome</keyword>
<dbReference type="GO" id="GO:0006260">
    <property type="term" value="P:DNA replication"/>
    <property type="evidence" value="ECO:0007669"/>
    <property type="project" value="InterPro"/>
</dbReference>
<dbReference type="InterPro" id="IPR012833">
    <property type="entry name" value="NrdD"/>
</dbReference>
<dbReference type="EMBL" id="CP019698">
    <property type="protein sequence ID" value="AQS59996.1"/>
    <property type="molecule type" value="Genomic_DNA"/>
</dbReference>
<dbReference type="AlphaFoldDB" id="A0A1S6IYZ8"/>
<organism evidence="1 2">
    <name type="scientific">Desulforamulus ferrireducens</name>
    <dbReference type="NCBI Taxonomy" id="1833852"/>
    <lineage>
        <taxon>Bacteria</taxon>
        <taxon>Bacillati</taxon>
        <taxon>Bacillota</taxon>
        <taxon>Clostridia</taxon>
        <taxon>Eubacteriales</taxon>
        <taxon>Peptococcaceae</taxon>
        <taxon>Desulforamulus</taxon>
    </lineage>
</organism>
<evidence type="ECO:0000313" key="1">
    <source>
        <dbReference type="EMBL" id="AQS59996.1"/>
    </source>
</evidence>